<dbReference type="GO" id="GO:0031471">
    <property type="term" value="C:ethanolamine degradation polyhedral organelle"/>
    <property type="evidence" value="ECO:0007669"/>
    <property type="project" value="UniProtKB-UniRule"/>
</dbReference>
<comment type="subunit">
    <text evidence="1">The basic unit is a heterodimer which dimerizes to form tetramers. The heterotetramers trimerize; 6 large subunits form a core ring with 6 small subunits projecting outwards.</text>
</comment>
<evidence type="ECO:0000256" key="1">
    <source>
        <dbReference type="HAMAP-Rule" id="MF_00861"/>
    </source>
</evidence>
<comment type="subcellular location">
    <subcellularLocation>
        <location evidence="1">Bacterial microcompartment</location>
    </subcellularLocation>
</comment>
<feature type="binding site" evidence="1">
    <location>
        <position position="193"/>
    </location>
    <ligand>
        <name>substrate</name>
    </ligand>
</feature>
<proteinExistence type="inferred from homology"/>
<accession>A0A1Y6K233</accession>
<comment type="function">
    <text evidence="1">Catalyzes the deamination of various vicinal amino-alcohols to oxo compounds. Allows this organism to utilize ethanolamine as the sole source of nitrogen and carbon in the presence of vitamin B12.</text>
</comment>
<dbReference type="EMBL" id="LT859958">
    <property type="protein sequence ID" value="SMX53745.1"/>
    <property type="molecule type" value="Genomic_DNA"/>
</dbReference>
<keyword evidence="1" id="KW-0170">Cobalt</keyword>
<keyword evidence="1" id="KW-0846">Cobalamin</keyword>
<feature type="binding site" evidence="1">
    <location>
        <position position="194"/>
    </location>
    <ligand>
        <name>adenosylcob(III)alamin</name>
        <dbReference type="ChEBI" id="CHEBI:18408"/>
    </ligand>
</feature>
<dbReference type="GO" id="GO:0009350">
    <property type="term" value="C:ethanolamine ammonia-lyase complex"/>
    <property type="evidence" value="ECO:0007669"/>
    <property type="project" value="UniProtKB-UniRule"/>
</dbReference>
<dbReference type="Pfam" id="PF06751">
    <property type="entry name" value="EutB"/>
    <property type="match status" value="1"/>
</dbReference>
<dbReference type="KEGG" id="abat:CFX1CAM_0680"/>
<dbReference type="GO" id="GO:0006520">
    <property type="term" value="P:amino acid metabolic process"/>
    <property type="evidence" value="ECO:0007669"/>
    <property type="project" value="InterPro"/>
</dbReference>
<keyword evidence="1 2" id="KW-0456">Lyase</keyword>
<feature type="binding site" evidence="1">
    <location>
        <position position="287"/>
    </location>
    <ligand>
        <name>substrate</name>
    </ligand>
</feature>
<feature type="binding site" evidence="1">
    <location>
        <begin position="160"/>
        <end position="162"/>
    </location>
    <ligand>
        <name>substrate</name>
    </ligand>
</feature>
<organism evidence="2 3">
    <name type="scientific">Candidatus Brevifilum fermentans</name>
    <dbReference type="NCBI Taxonomy" id="1986204"/>
    <lineage>
        <taxon>Bacteria</taxon>
        <taxon>Bacillati</taxon>
        <taxon>Chloroflexota</taxon>
        <taxon>Anaerolineae</taxon>
        <taxon>Anaerolineales</taxon>
        <taxon>Anaerolineaceae</taxon>
        <taxon>Candidatus Brevifilum</taxon>
    </lineage>
</organism>
<dbReference type="Gene3D" id="1.10.220.70">
    <property type="entry name" value="lyase"/>
    <property type="match status" value="1"/>
</dbReference>
<dbReference type="PANTHER" id="PTHR39329:SF1">
    <property type="entry name" value="ETHANOLAMINE AMMONIA-LYASE LARGE SUBUNIT"/>
    <property type="match status" value="1"/>
</dbReference>
<dbReference type="PIRSF" id="PIRSF018788">
    <property type="entry name" value="EutB"/>
    <property type="match status" value="1"/>
</dbReference>
<name>A0A1Y6K233_9CHLR</name>
<comment type="catalytic activity">
    <reaction evidence="1">
        <text>ethanolamine = acetaldehyde + NH4(+)</text>
        <dbReference type="Rhea" id="RHEA:15313"/>
        <dbReference type="ChEBI" id="CHEBI:15343"/>
        <dbReference type="ChEBI" id="CHEBI:28938"/>
        <dbReference type="ChEBI" id="CHEBI:57603"/>
        <dbReference type="EC" id="4.3.1.7"/>
    </reaction>
</comment>
<feature type="binding site" evidence="1">
    <location>
        <position position="246"/>
    </location>
    <ligand>
        <name>adenosylcob(III)alamin</name>
        <dbReference type="ChEBI" id="CHEBI:18408"/>
    </ligand>
</feature>
<dbReference type="InterPro" id="IPR044939">
    <property type="entry name" value="EutB_dom_2_sf"/>
</dbReference>
<dbReference type="NCBIfam" id="NF011649">
    <property type="entry name" value="PRK15067.1"/>
    <property type="match status" value="1"/>
</dbReference>
<reference evidence="3" key="1">
    <citation type="submission" date="2017-05" db="EMBL/GenBank/DDBJ databases">
        <authorList>
            <person name="Kirkegaard R."/>
            <person name="Mcilroy J S."/>
        </authorList>
    </citation>
    <scope>NUCLEOTIDE SEQUENCE [LARGE SCALE GENOMIC DNA]</scope>
</reference>
<dbReference type="GO" id="GO:0005829">
    <property type="term" value="C:cytosol"/>
    <property type="evidence" value="ECO:0007669"/>
    <property type="project" value="TreeGrafter"/>
</dbReference>
<sequence>MLLRTKLFGKTYEFATIKELMAKANEEKSGDRQAGIAAESSVERMAARHILAEVTLETLRQNPSIPYDRDEVTRVIDDSVNETIYNEIKSWKLGDFREWLLSDTTTSEMIRRVSNALTAEMVAGVAKLMSNLDLMLAAKKIRVTAHCNTTMGLPGVLSSRNQPNHPTDSPAGIKASIFEGLSYGSGDCVIGINPSDDSLSSVSRLFELTHDVITAWEIPTQNSVLAHITTQREALKRGAPVSMLFQSLAGSEKANQGFGISVGMLDEAYELAKQYCNSTGPNYFYFETGQGTELSANAHEDTDQLTMEARCYGLAKRYQPFIVNTVVGFIGPEYLYDSVQITRAGLEDHFMGKLTGIPMGCDACYTNHAKATQNDIENLAVLLTSAGCCYFIGVALGDDIMLSYQCTSYHDTASLRQLLGLRPIPEFEAWMENLGLMKNGILTEKAGDASFFLGR</sequence>
<comment type="cofactor">
    <cofactor evidence="1">
        <name>adenosylcob(III)alamin</name>
        <dbReference type="ChEBI" id="CHEBI:18408"/>
    </cofactor>
    <text evidence="1">Binds between the large and small subunits.</text>
</comment>
<dbReference type="PANTHER" id="PTHR39329">
    <property type="entry name" value="ETHANOLAMINE AMMONIA-LYASE HEAVY CHAIN"/>
    <property type="match status" value="1"/>
</dbReference>
<comment type="similarity">
    <text evidence="1">Belongs to the EutB family.</text>
</comment>
<keyword evidence="1" id="KW-1283">Bacterial microcompartment</keyword>
<feature type="binding site" evidence="1">
    <location>
        <position position="295"/>
    </location>
    <ligand>
        <name>adenosylcob(III)alamin</name>
        <dbReference type="ChEBI" id="CHEBI:18408"/>
    </ligand>
</feature>
<dbReference type="InterPro" id="IPR013785">
    <property type="entry name" value="Aldolase_TIM"/>
</dbReference>
<evidence type="ECO:0000313" key="2">
    <source>
        <dbReference type="EMBL" id="SMX53745.1"/>
    </source>
</evidence>
<dbReference type="AlphaFoldDB" id="A0A1Y6K233"/>
<dbReference type="OrthoDB" id="9770909at2"/>
<evidence type="ECO:0000313" key="3">
    <source>
        <dbReference type="Proteomes" id="UP000195514"/>
    </source>
</evidence>
<dbReference type="Gene3D" id="3.20.20.70">
    <property type="entry name" value="Aldolase class I"/>
    <property type="match status" value="1"/>
</dbReference>
<dbReference type="InterPro" id="IPR044941">
    <property type="entry name" value="EutB_N_sf"/>
</dbReference>
<keyword evidence="3" id="KW-1185">Reference proteome</keyword>
<dbReference type="RefSeq" id="WP_087861664.1">
    <property type="nucleotide sequence ID" value="NZ_LT859958.1"/>
</dbReference>
<dbReference type="GO" id="GO:0008851">
    <property type="term" value="F:ethanolamine ammonia-lyase activity"/>
    <property type="evidence" value="ECO:0007669"/>
    <property type="project" value="UniProtKB-UniRule"/>
</dbReference>
<dbReference type="Proteomes" id="UP000195514">
    <property type="component" value="Chromosome I"/>
</dbReference>
<dbReference type="UniPathway" id="UPA00560"/>
<dbReference type="GO" id="GO:0046336">
    <property type="term" value="P:ethanolamine catabolic process"/>
    <property type="evidence" value="ECO:0007669"/>
    <property type="project" value="UniProtKB-UniRule"/>
</dbReference>
<comment type="pathway">
    <text evidence="1">Amine and polyamine degradation; ethanolamine degradation.</text>
</comment>
<dbReference type="Gene3D" id="2.30.170.30">
    <property type="entry name" value="ethanolamine ammonia-lyase heavy chain domain like"/>
    <property type="match status" value="1"/>
</dbReference>
<dbReference type="EC" id="4.3.1.7" evidence="1"/>
<protein>
    <recommendedName>
        <fullName evidence="1">Ethanolamine ammonia-lyase large subunit</fullName>
        <shortName evidence="1">EAL large subunit</shortName>
        <ecNumber evidence="1">4.3.1.7</ecNumber>
    </recommendedName>
</protein>
<feature type="binding site" evidence="1">
    <location>
        <position position="401"/>
    </location>
    <ligand>
        <name>adenosylcob(III)alamin</name>
        <dbReference type="ChEBI" id="CHEBI:18408"/>
    </ligand>
</feature>
<gene>
    <name evidence="1 2" type="primary">eutB</name>
    <name evidence="2" type="ORF">CFX1CAM_0680</name>
</gene>
<dbReference type="InterPro" id="IPR010628">
    <property type="entry name" value="EutB"/>
</dbReference>
<feature type="binding site" evidence="1">
    <location>
        <position position="362"/>
    </location>
    <ligand>
        <name>substrate</name>
    </ligand>
</feature>
<dbReference type="HAMAP" id="MF_00861">
    <property type="entry name" value="EutB"/>
    <property type="match status" value="1"/>
</dbReference>
<dbReference type="GO" id="GO:0031419">
    <property type="term" value="F:cobalamin binding"/>
    <property type="evidence" value="ECO:0007669"/>
    <property type="project" value="UniProtKB-UniRule"/>
</dbReference>